<dbReference type="PANTHER" id="PTHR18870">
    <property type="entry name" value="PROTEIN TAG-278-RELATED"/>
    <property type="match status" value="1"/>
</dbReference>
<dbReference type="RefSeq" id="XP_054855560.1">
    <property type="nucleotide sequence ID" value="XM_054999585.1"/>
</dbReference>
<feature type="coiled-coil region" evidence="2">
    <location>
        <begin position="258"/>
        <end position="341"/>
    </location>
</feature>
<feature type="region of interest" description="Disordered" evidence="3">
    <location>
        <begin position="451"/>
        <end position="511"/>
    </location>
</feature>
<feature type="coiled-coil region" evidence="2">
    <location>
        <begin position="146"/>
        <end position="223"/>
    </location>
</feature>
<feature type="compositionally biased region" description="Basic and acidic residues" evidence="3">
    <location>
        <begin position="756"/>
        <end position="773"/>
    </location>
</feature>
<feature type="compositionally biased region" description="Basic and acidic residues" evidence="3">
    <location>
        <begin position="912"/>
        <end position="924"/>
    </location>
</feature>
<name>A0AA97LH99_EUBMA</name>
<feature type="coiled-coil region" evidence="2">
    <location>
        <begin position="385"/>
        <end position="426"/>
    </location>
</feature>
<dbReference type="KEGG" id="emc:129343401"/>
<feature type="coiled-coil region" evidence="2">
    <location>
        <begin position="46"/>
        <end position="119"/>
    </location>
</feature>
<protein>
    <submittedName>
        <fullName evidence="6">Protein FAM184B isoform X1</fullName>
    </submittedName>
</protein>
<evidence type="ECO:0000256" key="3">
    <source>
        <dbReference type="SAM" id="MobiDB-lite"/>
    </source>
</evidence>
<dbReference type="AlphaFoldDB" id="A0AA97LH99"/>
<feature type="coiled-coil region" evidence="2">
    <location>
        <begin position="528"/>
        <end position="595"/>
    </location>
</feature>
<feature type="region of interest" description="Disordered" evidence="3">
    <location>
        <begin position="1"/>
        <end position="30"/>
    </location>
</feature>
<evidence type="ECO:0000313" key="5">
    <source>
        <dbReference type="Proteomes" id="UP001190640"/>
    </source>
</evidence>
<feature type="coiled-coil region" evidence="2">
    <location>
        <begin position="623"/>
        <end position="704"/>
    </location>
</feature>
<feature type="compositionally biased region" description="Low complexity" evidence="3">
    <location>
        <begin position="7"/>
        <end position="26"/>
    </location>
</feature>
<gene>
    <name evidence="6" type="primary">FAM184B</name>
</gene>
<feature type="domain" description="Protein FAM184A/B N-terminal" evidence="4">
    <location>
        <begin position="45"/>
        <end position="169"/>
    </location>
</feature>
<feature type="region of interest" description="Disordered" evidence="3">
    <location>
        <begin position="899"/>
        <end position="924"/>
    </location>
</feature>
<evidence type="ECO:0000256" key="2">
    <source>
        <dbReference type="SAM" id="Coils"/>
    </source>
</evidence>
<accession>A0AA97LH99</accession>
<proteinExistence type="predicted"/>
<feature type="compositionally biased region" description="Basic and acidic residues" evidence="3">
    <location>
        <begin position="492"/>
        <end position="510"/>
    </location>
</feature>
<evidence type="ECO:0000313" key="6">
    <source>
        <dbReference type="RefSeq" id="XP_054855560.1"/>
    </source>
</evidence>
<organism evidence="5 6">
    <name type="scientific">Eublepharis macularius</name>
    <name type="common">Leopard gecko</name>
    <name type="synonym">Cyrtodactylus macularius</name>
    <dbReference type="NCBI Taxonomy" id="481883"/>
    <lineage>
        <taxon>Eukaryota</taxon>
        <taxon>Metazoa</taxon>
        <taxon>Chordata</taxon>
        <taxon>Craniata</taxon>
        <taxon>Vertebrata</taxon>
        <taxon>Euteleostomi</taxon>
        <taxon>Lepidosauria</taxon>
        <taxon>Squamata</taxon>
        <taxon>Bifurcata</taxon>
        <taxon>Gekkota</taxon>
        <taxon>Eublepharidae</taxon>
        <taxon>Eublepharinae</taxon>
        <taxon>Eublepharis</taxon>
    </lineage>
</organism>
<dbReference type="PANTHER" id="PTHR18870:SF8">
    <property type="entry name" value="PROTEIN FAM184B"/>
    <property type="match status" value="1"/>
</dbReference>
<evidence type="ECO:0000259" key="4">
    <source>
        <dbReference type="Pfam" id="PF15665"/>
    </source>
</evidence>
<dbReference type="CTD" id="27146"/>
<feature type="compositionally biased region" description="Polar residues" evidence="3">
    <location>
        <begin position="461"/>
        <end position="471"/>
    </location>
</feature>
<keyword evidence="5" id="KW-1185">Reference proteome</keyword>
<dbReference type="Pfam" id="PF15665">
    <property type="entry name" value="FAM184"/>
    <property type="match status" value="1"/>
</dbReference>
<dbReference type="GeneID" id="129343401"/>
<evidence type="ECO:0000256" key="1">
    <source>
        <dbReference type="ARBA" id="ARBA00023054"/>
    </source>
</evidence>
<dbReference type="InterPro" id="IPR039478">
    <property type="entry name" value="FAM184A/B_N"/>
</dbReference>
<keyword evidence="1 2" id="KW-0175">Coiled coil</keyword>
<dbReference type="Proteomes" id="UP001190640">
    <property type="component" value="Chromosome 15"/>
</dbReference>
<feature type="region of interest" description="Disordered" evidence="3">
    <location>
        <begin position="750"/>
        <end position="773"/>
    </location>
</feature>
<sequence>MASAASPPGTCGGAARAPGPRSAPEGGEPELHLQMCKKIAQLTKVIYALNTKNDEHEASIQSLKEAHQEEIQHILAETKETVLHYKSKVEEEQELRQRIQALEEALRQRRQLNEEALTEFKTCRKLEGKREPQTESECTEEEILFHKELLQVKLDSENRVQALNQESDSLLNERGPFDGEILNTKGNLNEKRSMEMRALVSEMESLKRENQKLAEDYAKAASQLQASHERDREAWRKAMQQALADSCQEWQQREMEQRENFEAREVASQQQMKKLEADLEAKGQRVSELKKHSQKLREAMQDLERQLKEAQQATMESKSTMKTLEEELIIAKERLLMQENEIRQKTETIERTLNSQSKTRSEVGDLTKQILHFQQALSSKQSPGSKDAQEAQAQLEEFKKKHENEIRQLQREKDVLCGKLQDCSQEVLRLEDFIRQNRDIPRYAEFSKSLARKPFERQQESQDVSVQPKNVSKQHKERTKGREQLLAPTSTRNEEKRRSDSGSAAKREDEQTLASFLKEKAKEIQILQEEWSYQKAELQAQIAQLKQTLEQQASTFREALHEQNRQSGKEKEKLLQNLQDAIKQSQDTKVQMEASHQTAINLLEKSKNQELKEAEEHWKKESAETFKIQQESYRQEVQSLEEKAREALQSELEKMQQQQSLSIESLRAELSEQQVSCIAHKKEKEELQEELRNVMVLKRQQEGNNLDQIQSLKDELVKCQNEICGLKKENSLLKDTVDLLTEAAVQKQTSLQLEEEGQHRRFKESEETPRKREPWPEDLRLISCLQEKLSEKEEMIKELLDGRKLQPSLLPSTEPHRHRSFSFNTNPSTCLAPIAKQKKKMDDVPSRIVSVPNLASYAKSFLSGDLRPKRNPPQITKSTSLDQNPSCVRVCYPPVQVLETKPGPRLQSNETAKPKEAQKQDSQRQEWFTKYFSF</sequence>
<reference evidence="6" key="1">
    <citation type="submission" date="2025-08" db="UniProtKB">
        <authorList>
            <consortium name="RefSeq"/>
        </authorList>
    </citation>
    <scope>IDENTIFICATION</scope>
    <source>
        <tissue evidence="6">Blood</tissue>
    </source>
</reference>